<evidence type="ECO:0000313" key="2">
    <source>
        <dbReference type="EMBL" id="PVY39556.1"/>
    </source>
</evidence>
<dbReference type="PROSITE" id="PS51257">
    <property type="entry name" value="PROKAR_LIPOPROTEIN"/>
    <property type="match status" value="1"/>
</dbReference>
<sequence>MKRILLFTALMGFACMPLMAAGPMSILGKVQRKGQEQAVANNLKQLATMLIMYAGDHNNRLPAAAGAAGLAELRPYGASDKLLIVPYDYVSKAANGDKLTEANTSYAYLGNAVGELNKIRKPSVIPLIIEKTSLKEGGDVQIAFCDGHVALKKFGPTTVAGVVKTLMKESGSEKDPVWQKLIEAAAALDAKK</sequence>
<feature type="signal peptide" evidence="1">
    <location>
        <begin position="1"/>
        <end position="20"/>
    </location>
</feature>
<dbReference type="GeneID" id="78295935"/>
<dbReference type="Proteomes" id="UP000245959">
    <property type="component" value="Unassembled WGS sequence"/>
</dbReference>
<gene>
    <name evidence="2" type="ORF">C8D82_12032</name>
</gene>
<feature type="chain" id="PRO_5041087212" evidence="1">
    <location>
        <begin position="21"/>
        <end position="192"/>
    </location>
</feature>
<dbReference type="RefSeq" id="WP_116884643.1">
    <property type="nucleotide sequence ID" value="NZ_CABMMC010000129.1"/>
</dbReference>
<evidence type="ECO:0000256" key="1">
    <source>
        <dbReference type="SAM" id="SignalP"/>
    </source>
</evidence>
<protein>
    <submittedName>
        <fullName evidence="2">Prepilin-type processing-associated H-X9-DG protein</fullName>
    </submittedName>
</protein>
<name>A0A2U1AT02_9BACT</name>
<dbReference type="EMBL" id="QEKH01000020">
    <property type="protein sequence ID" value="PVY39556.1"/>
    <property type="molecule type" value="Genomic_DNA"/>
</dbReference>
<dbReference type="AlphaFoldDB" id="A0A2U1AT02"/>
<keyword evidence="1" id="KW-0732">Signal</keyword>
<accession>A0A2U1AT02</accession>
<keyword evidence="3" id="KW-1185">Reference proteome</keyword>
<evidence type="ECO:0000313" key="3">
    <source>
        <dbReference type="Proteomes" id="UP000245959"/>
    </source>
</evidence>
<proteinExistence type="predicted"/>
<organism evidence="2 3">
    <name type="scientific">Victivallis vadensis</name>
    <dbReference type="NCBI Taxonomy" id="172901"/>
    <lineage>
        <taxon>Bacteria</taxon>
        <taxon>Pseudomonadati</taxon>
        <taxon>Lentisphaerota</taxon>
        <taxon>Lentisphaeria</taxon>
        <taxon>Victivallales</taxon>
        <taxon>Victivallaceae</taxon>
        <taxon>Victivallis</taxon>
    </lineage>
</organism>
<comment type="caution">
    <text evidence="2">The sequence shown here is derived from an EMBL/GenBank/DDBJ whole genome shotgun (WGS) entry which is preliminary data.</text>
</comment>
<reference evidence="2 3" key="1">
    <citation type="submission" date="2018-04" db="EMBL/GenBank/DDBJ databases">
        <title>Genomic Encyclopedia of Type Strains, Phase IV (KMG-IV): sequencing the most valuable type-strain genomes for metagenomic binning, comparative biology and taxonomic classification.</title>
        <authorList>
            <person name="Goeker M."/>
        </authorList>
    </citation>
    <scope>NUCLEOTIDE SEQUENCE [LARGE SCALE GENOMIC DNA]</scope>
    <source>
        <strain evidence="2 3">DSM 14823</strain>
    </source>
</reference>